<protein>
    <submittedName>
        <fullName evidence="1">Uncharacterized protein</fullName>
    </submittedName>
</protein>
<name>A0ABD6E3Z4_9BILA</name>
<organism evidence="1 2">
    <name type="scientific">Gnathostoma spinigerum</name>
    <dbReference type="NCBI Taxonomy" id="75299"/>
    <lineage>
        <taxon>Eukaryota</taxon>
        <taxon>Metazoa</taxon>
        <taxon>Ecdysozoa</taxon>
        <taxon>Nematoda</taxon>
        <taxon>Chromadorea</taxon>
        <taxon>Rhabditida</taxon>
        <taxon>Spirurina</taxon>
        <taxon>Gnathostomatomorpha</taxon>
        <taxon>Gnathostomatoidea</taxon>
        <taxon>Gnathostomatidae</taxon>
        <taxon>Gnathostoma</taxon>
    </lineage>
</organism>
<evidence type="ECO:0000313" key="1">
    <source>
        <dbReference type="EMBL" id="MFH4974648.1"/>
    </source>
</evidence>
<comment type="caution">
    <text evidence="1">The sequence shown here is derived from an EMBL/GenBank/DDBJ whole genome shotgun (WGS) entry which is preliminary data.</text>
</comment>
<dbReference type="AlphaFoldDB" id="A0ABD6E3Z4"/>
<proteinExistence type="predicted"/>
<accession>A0ABD6E3Z4</accession>
<evidence type="ECO:0000313" key="2">
    <source>
        <dbReference type="Proteomes" id="UP001608902"/>
    </source>
</evidence>
<gene>
    <name evidence="1" type="ORF">AB6A40_001357</name>
</gene>
<dbReference type="EMBL" id="JBGFUD010000495">
    <property type="protein sequence ID" value="MFH4974648.1"/>
    <property type="molecule type" value="Genomic_DNA"/>
</dbReference>
<keyword evidence="2" id="KW-1185">Reference proteome</keyword>
<reference evidence="1 2" key="1">
    <citation type="submission" date="2024-08" db="EMBL/GenBank/DDBJ databases">
        <title>Gnathostoma spinigerum genome.</title>
        <authorList>
            <person name="Gonzalez-Bertolin B."/>
            <person name="Monzon S."/>
            <person name="Zaballos A."/>
            <person name="Jimenez P."/>
            <person name="Dekumyoy P."/>
            <person name="Varona S."/>
            <person name="Cuesta I."/>
            <person name="Sumanam S."/>
            <person name="Adisakwattana P."/>
            <person name="Gasser R.B."/>
            <person name="Hernandez-Gonzalez A."/>
            <person name="Young N.D."/>
            <person name="Perteguer M.J."/>
        </authorList>
    </citation>
    <scope>NUCLEOTIDE SEQUENCE [LARGE SCALE GENOMIC DNA]</scope>
    <source>
        <strain evidence="1">AL3</strain>
        <tissue evidence="1">Liver</tissue>
    </source>
</reference>
<sequence>MPIPCMLSRLTTNPSYMNSHQAMSLPRSFQRSFHIPYSDRQRMTLTRSNSFQLFERKCRLGDARFQQALISFSTIQSPYAAVSLQSLLFDDGNSISHVSYRSPRDTLGNNTVPSSSMPNLSDSGIVYDENHAQNMLIPVANVAVSRHCHYCPS</sequence>
<dbReference type="Proteomes" id="UP001608902">
    <property type="component" value="Unassembled WGS sequence"/>
</dbReference>